<accession>A0A7J9IER3</accession>
<name>A0A7J9IER3_9ROSI</name>
<evidence type="ECO:0000313" key="2">
    <source>
        <dbReference type="EMBL" id="MBA0820368.1"/>
    </source>
</evidence>
<dbReference type="PANTHER" id="PTHR47723:SF19">
    <property type="entry name" value="POLYNUCLEOTIDYL TRANSFERASE, RIBONUCLEASE H-LIKE SUPERFAMILY PROTEIN"/>
    <property type="match status" value="1"/>
</dbReference>
<dbReference type="GO" id="GO:0003676">
    <property type="term" value="F:nucleic acid binding"/>
    <property type="evidence" value="ECO:0007669"/>
    <property type="project" value="InterPro"/>
</dbReference>
<protein>
    <recommendedName>
        <fullName evidence="1">RNase H type-1 domain-containing protein</fullName>
    </recommendedName>
</protein>
<dbReference type="GO" id="GO:0004523">
    <property type="term" value="F:RNA-DNA hybrid ribonuclease activity"/>
    <property type="evidence" value="ECO:0007669"/>
    <property type="project" value="InterPro"/>
</dbReference>
<evidence type="ECO:0000259" key="1">
    <source>
        <dbReference type="Pfam" id="PF13456"/>
    </source>
</evidence>
<comment type="caution">
    <text evidence="2">The sequence shown here is derived from an EMBL/GenBank/DDBJ whole genome shotgun (WGS) entry which is preliminary data.</text>
</comment>
<proteinExistence type="predicted"/>
<dbReference type="InterPro" id="IPR012337">
    <property type="entry name" value="RNaseH-like_sf"/>
</dbReference>
<dbReference type="InterPro" id="IPR053151">
    <property type="entry name" value="RNase_H-like"/>
</dbReference>
<dbReference type="PANTHER" id="PTHR47723">
    <property type="entry name" value="OS05G0353850 PROTEIN"/>
    <property type="match status" value="1"/>
</dbReference>
<dbReference type="AlphaFoldDB" id="A0A7J9IER3"/>
<dbReference type="InterPro" id="IPR044730">
    <property type="entry name" value="RNase_H-like_dom_plant"/>
</dbReference>
<feature type="domain" description="RNase H type-1" evidence="1">
    <location>
        <begin position="30"/>
        <end position="82"/>
    </location>
</feature>
<organism evidence="2 3">
    <name type="scientific">Gossypium harknessii</name>
    <dbReference type="NCBI Taxonomy" id="34285"/>
    <lineage>
        <taxon>Eukaryota</taxon>
        <taxon>Viridiplantae</taxon>
        <taxon>Streptophyta</taxon>
        <taxon>Embryophyta</taxon>
        <taxon>Tracheophyta</taxon>
        <taxon>Spermatophyta</taxon>
        <taxon>Magnoliopsida</taxon>
        <taxon>eudicotyledons</taxon>
        <taxon>Gunneridae</taxon>
        <taxon>Pentapetalae</taxon>
        <taxon>rosids</taxon>
        <taxon>malvids</taxon>
        <taxon>Malvales</taxon>
        <taxon>Malvaceae</taxon>
        <taxon>Malvoideae</taxon>
        <taxon>Gossypium</taxon>
    </lineage>
</organism>
<dbReference type="Proteomes" id="UP000593560">
    <property type="component" value="Unassembled WGS sequence"/>
</dbReference>
<reference evidence="2 3" key="1">
    <citation type="journal article" date="2019" name="Genome Biol. Evol.">
        <title>Insights into the evolution of the New World diploid cottons (Gossypium, subgenus Houzingenia) based on genome sequencing.</title>
        <authorList>
            <person name="Grover C.E."/>
            <person name="Arick M.A. 2nd"/>
            <person name="Thrash A."/>
            <person name="Conover J.L."/>
            <person name="Sanders W.S."/>
            <person name="Peterson D.G."/>
            <person name="Frelichowski J.E."/>
            <person name="Scheffler J.A."/>
            <person name="Scheffler B.E."/>
            <person name="Wendel J.F."/>
        </authorList>
    </citation>
    <scope>NUCLEOTIDE SEQUENCE [LARGE SCALE GENOMIC DNA]</scope>
    <source>
        <strain evidence="2">0</strain>
        <tissue evidence="2">Leaf</tissue>
    </source>
</reference>
<dbReference type="SUPFAM" id="SSF53098">
    <property type="entry name" value="Ribonuclease H-like"/>
    <property type="match status" value="1"/>
</dbReference>
<sequence length="83" mass="9511">MTSWRIWKNRNLYIFQGSSWNIDEIIKVFFNGSVRIDDGFAAAGGFVCDHNGEWIFGFNRYLGMCTVVDAELWGILDGLKLTL</sequence>
<dbReference type="InterPro" id="IPR036397">
    <property type="entry name" value="RNaseH_sf"/>
</dbReference>
<dbReference type="InterPro" id="IPR002156">
    <property type="entry name" value="RNaseH_domain"/>
</dbReference>
<dbReference type="Gene3D" id="3.30.420.10">
    <property type="entry name" value="Ribonuclease H-like superfamily/Ribonuclease H"/>
    <property type="match status" value="1"/>
</dbReference>
<dbReference type="OrthoDB" id="1000257at2759"/>
<gene>
    <name evidence="2" type="ORF">Gohar_022194</name>
</gene>
<dbReference type="CDD" id="cd06222">
    <property type="entry name" value="RNase_H_like"/>
    <property type="match status" value="1"/>
</dbReference>
<evidence type="ECO:0000313" key="3">
    <source>
        <dbReference type="Proteomes" id="UP000593560"/>
    </source>
</evidence>
<dbReference type="EMBL" id="JABFAD010334425">
    <property type="protein sequence ID" value="MBA0820368.1"/>
    <property type="molecule type" value="Genomic_DNA"/>
</dbReference>
<dbReference type="Pfam" id="PF13456">
    <property type="entry name" value="RVT_3"/>
    <property type="match status" value="1"/>
</dbReference>
<keyword evidence="3" id="KW-1185">Reference proteome</keyword>